<dbReference type="EMBL" id="OZ021744">
    <property type="protein sequence ID" value="CAK9311198.1"/>
    <property type="molecule type" value="Genomic_DNA"/>
</dbReference>
<evidence type="ECO:0000313" key="2">
    <source>
        <dbReference type="EMBL" id="CAK9311198.1"/>
    </source>
</evidence>
<name>A0ABP0XWV9_9ROSI</name>
<feature type="signal peptide" evidence="1">
    <location>
        <begin position="1"/>
        <end position="27"/>
    </location>
</feature>
<proteinExistence type="predicted"/>
<reference evidence="2 3" key="1">
    <citation type="submission" date="2024-03" db="EMBL/GenBank/DDBJ databases">
        <authorList>
            <person name="Gkanogiannis A."/>
            <person name="Becerra Lopez-Lavalle L."/>
        </authorList>
    </citation>
    <scope>NUCLEOTIDE SEQUENCE [LARGE SCALE GENOMIC DNA]</scope>
</reference>
<keyword evidence="1" id="KW-0732">Signal</keyword>
<sequence>MASQKRIIGKVLMFVLLLILLATNVIAKRNLLAAPNGEKMGIIKGEKVKMKEPDRPWEPGTGG</sequence>
<dbReference type="Proteomes" id="UP001642487">
    <property type="component" value="Chromosome 10"/>
</dbReference>
<gene>
    <name evidence="2" type="ORF">CITCOLO1_LOCUS2848</name>
</gene>
<keyword evidence="3" id="KW-1185">Reference proteome</keyword>
<feature type="chain" id="PRO_5045748382" evidence="1">
    <location>
        <begin position="28"/>
        <end position="63"/>
    </location>
</feature>
<organism evidence="2 3">
    <name type="scientific">Citrullus colocynthis</name>
    <name type="common">colocynth</name>
    <dbReference type="NCBI Taxonomy" id="252529"/>
    <lineage>
        <taxon>Eukaryota</taxon>
        <taxon>Viridiplantae</taxon>
        <taxon>Streptophyta</taxon>
        <taxon>Embryophyta</taxon>
        <taxon>Tracheophyta</taxon>
        <taxon>Spermatophyta</taxon>
        <taxon>Magnoliopsida</taxon>
        <taxon>eudicotyledons</taxon>
        <taxon>Gunneridae</taxon>
        <taxon>Pentapetalae</taxon>
        <taxon>rosids</taxon>
        <taxon>fabids</taxon>
        <taxon>Cucurbitales</taxon>
        <taxon>Cucurbitaceae</taxon>
        <taxon>Benincaseae</taxon>
        <taxon>Citrullus</taxon>
    </lineage>
</organism>
<evidence type="ECO:0000313" key="3">
    <source>
        <dbReference type="Proteomes" id="UP001642487"/>
    </source>
</evidence>
<protein>
    <submittedName>
        <fullName evidence="2">Uncharacterized protein</fullName>
    </submittedName>
</protein>
<evidence type="ECO:0000256" key="1">
    <source>
        <dbReference type="SAM" id="SignalP"/>
    </source>
</evidence>
<accession>A0ABP0XWV9</accession>